<evidence type="ECO:0000313" key="2">
    <source>
        <dbReference type="Proteomes" id="UP000265520"/>
    </source>
</evidence>
<name>A0A392V107_9FABA</name>
<dbReference type="EMBL" id="LXQA011028211">
    <property type="protein sequence ID" value="MCI81807.1"/>
    <property type="molecule type" value="Genomic_DNA"/>
</dbReference>
<proteinExistence type="predicted"/>
<accession>A0A392V107</accession>
<keyword evidence="2" id="KW-1185">Reference proteome</keyword>
<dbReference type="AlphaFoldDB" id="A0A392V107"/>
<feature type="non-terminal residue" evidence="1">
    <location>
        <position position="62"/>
    </location>
</feature>
<sequence>MRLRVRVLQEAHGDHEHRDTVSAFVEKRAEELVHDEGEVKGDPHRTVIDFQAASPLAHSLVQ</sequence>
<comment type="caution">
    <text evidence="1">The sequence shown here is derived from an EMBL/GenBank/DDBJ whole genome shotgun (WGS) entry which is preliminary data.</text>
</comment>
<reference evidence="1 2" key="1">
    <citation type="journal article" date="2018" name="Front. Plant Sci.">
        <title>Red Clover (Trifolium pratense) and Zigzag Clover (T. medium) - A Picture of Genomic Similarities and Differences.</title>
        <authorList>
            <person name="Dluhosova J."/>
            <person name="Istvanek J."/>
            <person name="Nedelnik J."/>
            <person name="Repkova J."/>
        </authorList>
    </citation>
    <scope>NUCLEOTIDE SEQUENCE [LARGE SCALE GENOMIC DNA]</scope>
    <source>
        <strain evidence="2">cv. 10/8</strain>
        <tissue evidence="1">Leaf</tissue>
    </source>
</reference>
<evidence type="ECO:0000313" key="1">
    <source>
        <dbReference type="EMBL" id="MCI81807.1"/>
    </source>
</evidence>
<dbReference type="Proteomes" id="UP000265520">
    <property type="component" value="Unassembled WGS sequence"/>
</dbReference>
<protein>
    <submittedName>
        <fullName evidence="1">Uncharacterized protein</fullName>
    </submittedName>
</protein>
<organism evidence="1 2">
    <name type="scientific">Trifolium medium</name>
    <dbReference type="NCBI Taxonomy" id="97028"/>
    <lineage>
        <taxon>Eukaryota</taxon>
        <taxon>Viridiplantae</taxon>
        <taxon>Streptophyta</taxon>
        <taxon>Embryophyta</taxon>
        <taxon>Tracheophyta</taxon>
        <taxon>Spermatophyta</taxon>
        <taxon>Magnoliopsida</taxon>
        <taxon>eudicotyledons</taxon>
        <taxon>Gunneridae</taxon>
        <taxon>Pentapetalae</taxon>
        <taxon>rosids</taxon>
        <taxon>fabids</taxon>
        <taxon>Fabales</taxon>
        <taxon>Fabaceae</taxon>
        <taxon>Papilionoideae</taxon>
        <taxon>50 kb inversion clade</taxon>
        <taxon>NPAAA clade</taxon>
        <taxon>Hologalegina</taxon>
        <taxon>IRL clade</taxon>
        <taxon>Trifolieae</taxon>
        <taxon>Trifolium</taxon>
    </lineage>
</organism>